<reference evidence="8" key="1">
    <citation type="journal article" date="2014" name="Science">
        <title>Ancient hybridizations among the ancestral genomes of bread wheat.</title>
        <authorList>
            <consortium name="International Wheat Genome Sequencing Consortium,"/>
            <person name="Marcussen T."/>
            <person name="Sandve S.R."/>
            <person name="Heier L."/>
            <person name="Spannagl M."/>
            <person name="Pfeifer M."/>
            <person name="Jakobsen K.S."/>
            <person name="Wulff B.B."/>
            <person name="Steuernagel B."/>
            <person name="Mayer K.F."/>
            <person name="Olsen O.A."/>
        </authorList>
    </citation>
    <scope>NUCLEOTIDE SEQUENCE [LARGE SCALE GENOMIC DNA]</scope>
    <source>
        <strain evidence="8">cv. AL8/78</strain>
    </source>
</reference>
<keyword evidence="8" id="KW-1185">Reference proteome</keyword>
<dbReference type="InterPro" id="IPR045198">
    <property type="entry name" value="CNBL1-10"/>
</dbReference>
<keyword evidence="4" id="KW-0472">Membrane</keyword>
<organism evidence="7 8">
    <name type="scientific">Aegilops tauschii subsp. strangulata</name>
    <name type="common">Goatgrass</name>
    <dbReference type="NCBI Taxonomy" id="200361"/>
    <lineage>
        <taxon>Eukaryota</taxon>
        <taxon>Viridiplantae</taxon>
        <taxon>Streptophyta</taxon>
        <taxon>Embryophyta</taxon>
        <taxon>Tracheophyta</taxon>
        <taxon>Spermatophyta</taxon>
        <taxon>Magnoliopsida</taxon>
        <taxon>Liliopsida</taxon>
        <taxon>Poales</taxon>
        <taxon>Poaceae</taxon>
        <taxon>BOP clade</taxon>
        <taxon>Pooideae</taxon>
        <taxon>Triticodae</taxon>
        <taxon>Triticeae</taxon>
        <taxon>Triticinae</taxon>
        <taxon>Aegilops</taxon>
    </lineage>
</organism>
<accession>A0A452ZNH6</accession>
<dbReference type="STRING" id="200361.A0A452ZNH6"/>
<feature type="domain" description="EF-hand" evidence="6">
    <location>
        <begin position="229"/>
        <end position="264"/>
    </location>
</feature>
<dbReference type="EnsemblPlants" id="AET1Gv20857000.3">
    <property type="protein sequence ID" value="AET1Gv20857000.3"/>
    <property type="gene ID" value="AET1Gv20857000"/>
</dbReference>
<evidence type="ECO:0000256" key="5">
    <source>
        <dbReference type="SAM" id="MobiDB-lite"/>
    </source>
</evidence>
<feature type="domain" description="EF-hand" evidence="6">
    <location>
        <begin position="266"/>
        <end position="301"/>
    </location>
</feature>
<dbReference type="GO" id="GO:0019722">
    <property type="term" value="P:calcium-mediated signaling"/>
    <property type="evidence" value="ECO:0007669"/>
    <property type="project" value="UniProtKB-UniRule"/>
</dbReference>
<dbReference type="PROSITE" id="PS50222">
    <property type="entry name" value="EF_HAND_2"/>
    <property type="match status" value="3"/>
</dbReference>
<evidence type="ECO:0000313" key="7">
    <source>
        <dbReference type="EnsemblPlants" id="AET1Gv20857000.3"/>
    </source>
</evidence>
<feature type="region of interest" description="Disordered" evidence="5">
    <location>
        <begin position="129"/>
        <end position="150"/>
    </location>
</feature>
<reference evidence="7" key="4">
    <citation type="submission" date="2019-03" db="UniProtKB">
        <authorList>
            <consortium name="EnsemblPlants"/>
        </authorList>
    </citation>
    <scope>IDENTIFICATION</scope>
</reference>
<keyword evidence="1 4" id="KW-0677">Repeat</keyword>
<evidence type="ECO:0000259" key="6">
    <source>
        <dbReference type="PROSITE" id="PS50222"/>
    </source>
</evidence>
<evidence type="ECO:0000256" key="2">
    <source>
        <dbReference type="ARBA" id="ARBA00022837"/>
    </source>
</evidence>
<reference evidence="8" key="2">
    <citation type="journal article" date="2017" name="Nat. Plants">
        <title>The Aegilops tauschii genome reveals multiple impacts of transposons.</title>
        <authorList>
            <person name="Zhao G."/>
            <person name="Zou C."/>
            <person name="Li K."/>
            <person name="Wang K."/>
            <person name="Li T."/>
            <person name="Gao L."/>
            <person name="Zhang X."/>
            <person name="Wang H."/>
            <person name="Yang Z."/>
            <person name="Liu X."/>
            <person name="Jiang W."/>
            <person name="Mao L."/>
            <person name="Kong X."/>
            <person name="Jiao Y."/>
            <person name="Jia J."/>
        </authorList>
    </citation>
    <scope>NUCLEOTIDE SEQUENCE [LARGE SCALE GENOMIC DNA]</scope>
    <source>
        <strain evidence="8">cv. AL8/78</strain>
    </source>
</reference>
<dbReference type="GO" id="GO:0016020">
    <property type="term" value="C:membrane"/>
    <property type="evidence" value="ECO:0007669"/>
    <property type="project" value="UniProtKB-SubCell"/>
</dbReference>
<feature type="domain" description="EF-hand" evidence="6">
    <location>
        <begin position="310"/>
        <end position="345"/>
    </location>
</feature>
<comment type="subcellular location">
    <subcellularLocation>
        <location evidence="4">Membrane</location>
    </subcellularLocation>
</comment>
<keyword evidence="4" id="KW-0479">Metal-binding</keyword>
<reference evidence="7" key="5">
    <citation type="journal article" date="2021" name="G3 (Bethesda)">
        <title>Aegilops tauschii genome assembly Aet v5.0 features greater sequence contiguity and improved annotation.</title>
        <authorList>
            <person name="Wang L."/>
            <person name="Zhu T."/>
            <person name="Rodriguez J.C."/>
            <person name="Deal K.R."/>
            <person name="Dubcovsky J."/>
            <person name="McGuire P.E."/>
            <person name="Lux T."/>
            <person name="Spannagl M."/>
            <person name="Mayer K.F.X."/>
            <person name="Baldrich P."/>
            <person name="Meyers B.C."/>
            <person name="Huo N."/>
            <person name="Gu Y.Q."/>
            <person name="Zhou H."/>
            <person name="Devos K.M."/>
            <person name="Bennetzen J.L."/>
            <person name="Unver T."/>
            <person name="Budak H."/>
            <person name="Gulick P.J."/>
            <person name="Galiba G."/>
            <person name="Kalapos B."/>
            <person name="Nelson D.R."/>
            <person name="Li P."/>
            <person name="You F.M."/>
            <person name="Luo M.C."/>
            <person name="Dvorak J."/>
        </authorList>
    </citation>
    <scope>NUCLEOTIDE SEQUENCE [LARGE SCALE GENOMIC DNA]</scope>
    <source>
        <strain evidence="7">cv. AL8/78</strain>
    </source>
</reference>
<evidence type="ECO:0000256" key="3">
    <source>
        <dbReference type="ARBA" id="ARBA00023774"/>
    </source>
</evidence>
<dbReference type="PRINTS" id="PR00450">
    <property type="entry name" value="RECOVERIN"/>
</dbReference>
<keyword evidence="2 4" id="KW-0106">Calcium</keyword>
<dbReference type="GO" id="GO:0005509">
    <property type="term" value="F:calcium ion binding"/>
    <property type="evidence" value="ECO:0007669"/>
    <property type="project" value="UniProtKB-UniRule"/>
</dbReference>
<dbReference type="PROSITE" id="PS00018">
    <property type="entry name" value="EF_HAND_1"/>
    <property type="match status" value="1"/>
</dbReference>
<dbReference type="Gene3D" id="1.10.238.10">
    <property type="entry name" value="EF-hand"/>
    <property type="match status" value="1"/>
</dbReference>
<evidence type="ECO:0000313" key="8">
    <source>
        <dbReference type="Proteomes" id="UP000015105"/>
    </source>
</evidence>
<dbReference type="PANTHER" id="PTHR23056">
    <property type="entry name" value="CALCINEURIN B"/>
    <property type="match status" value="1"/>
</dbReference>
<dbReference type="Proteomes" id="UP000015105">
    <property type="component" value="Chromosome 1D"/>
</dbReference>
<sequence>GRTALRAARFGAPVAVRKPRYPGESSTGRSHLTCRAILYLYYAPARGQTQRLRVETQRQRRAVSPTRTDGAAGRKIFLFPLPSGQSSTAGGRVGHSIVFASECKISSLAGAACPIDRLGFRLPPPEPDKQRMGCVLSSPRRSRRTPGYEEPTVLASQTSFTVNEVEALYELYKKLSYSIFKDGLIHKVVEVLPTTAMDPSSKTACSRLIRLLGSCQEEFRLALFRTSKGANLFADRVFDLFDLKRNGVIEFGEFVRSLSIFHPKAPESDKTAFAFKLYDLRGTGYIEKEELREMVVALLDESDLCLSDSAVEEIVDNTFSQADSNGDDRIDPKEWEEFVKKNPASLRNMSLPYLQDITTAFPSFVMHSEVDDYSGISK</sequence>
<reference evidence="7" key="3">
    <citation type="journal article" date="2017" name="Nature">
        <title>Genome sequence of the progenitor of the wheat D genome Aegilops tauschii.</title>
        <authorList>
            <person name="Luo M.C."/>
            <person name="Gu Y.Q."/>
            <person name="Puiu D."/>
            <person name="Wang H."/>
            <person name="Twardziok S.O."/>
            <person name="Deal K.R."/>
            <person name="Huo N."/>
            <person name="Zhu T."/>
            <person name="Wang L."/>
            <person name="Wang Y."/>
            <person name="McGuire P.E."/>
            <person name="Liu S."/>
            <person name="Long H."/>
            <person name="Ramasamy R.K."/>
            <person name="Rodriguez J.C."/>
            <person name="Van S.L."/>
            <person name="Yuan L."/>
            <person name="Wang Z."/>
            <person name="Xia Z."/>
            <person name="Xiao L."/>
            <person name="Anderson O.D."/>
            <person name="Ouyang S."/>
            <person name="Liang Y."/>
            <person name="Zimin A.V."/>
            <person name="Pertea G."/>
            <person name="Qi P."/>
            <person name="Bennetzen J.L."/>
            <person name="Dai X."/>
            <person name="Dawson M.W."/>
            <person name="Muller H.G."/>
            <person name="Kugler K."/>
            <person name="Rivarola-Duarte L."/>
            <person name="Spannagl M."/>
            <person name="Mayer K.F.X."/>
            <person name="Lu F.H."/>
            <person name="Bevan M.W."/>
            <person name="Leroy P."/>
            <person name="Li P."/>
            <person name="You F.M."/>
            <person name="Sun Q."/>
            <person name="Liu Z."/>
            <person name="Lyons E."/>
            <person name="Wicker T."/>
            <person name="Salzberg S.L."/>
            <person name="Devos K.M."/>
            <person name="Dvorak J."/>
        </authorList>
    </citation>
    <scope>NUCLEOTIDE SEQUENCE [LARGE SCALE GENOMIC DNA]</scope>
    <source>
        <strain evidence="7">cv. AL8/78</strain>
    </source>
</reference>
<dbReference type="InterPro" id="IPR018247">
    <property type="entry name" value="EF_Hand_1_Ca_BS"/>
</dbReference>
<comment type="subunit">
    <text evidence="4">Homodimer. Interacts with CIPK.</text>
</comment>
<evidence type="ECO:0000256" key="1">
    <source>
        <dbReference type="ARBA" id="ARBA00022737"/>
    </source>
</evidence>
<dbReference type="FunFam" id="1.10.238.10:FF:000073">
    <property type="entry name" value="calcineurin B-like protein 3"/>
    <property type="match status" value="1"/>
</dbReference>
<dbReference type="Pfam" id="PF13202">
    <property type="entry name" value="EF-hand_5"/>
    <property type="match status" value="2"/>
</dbReference>
<dbReference type="CDD" id="cd00051">
    <property type="entry name" value="EFh"/>
    <property type="match status" value="2"/>
</dbReference>
<dbReference type="GO" id="GO:0019900">
    <property type="term" value="F:kinase binding"/>
    <property type="evidence" value="ECO:0007669"/>
    <property type="project" value="UniProtKB-UniRule"/>
</dbReference>
<dbReference type="AlphaFoldDB" id="A0A452ZNH6"/>
<comment type="similarity">
    <text evidence="3 4">Belongs to the calcineurin regulatory subunit family.</text>
</comment>
<dbReference type="InterPro" id="IPR011992">
    <property type="entry name" value="EF-hand-dom_pair"/>
</dbReference>
<name>A0A452ZNH6_AEGTS</name>
<dbReference type="InterPro" id="IPR002048">
    <property type="entry name" value="EF_hand_dom"/>
</dbReference>
<dbReference type="SUPFAM" id="SSF47473">
    <property type="entry name" value="EF-hand"/>
    <property type="match status" value="1"/>
</dbReference>
<protein>
    <recommendedName>
        <fullName evidence="4">Calcineurin B-like protein</fullName>
    </recommendedName>
</protein>
<proteinExistence type="inferred from homology"/>
<comment type="function">
    <text evidence="4">Acts as a calcium sensor. CBL proteins interact with CIPK serine-threonine protein kinases. Binding of a CBL protein to the regulatory NAF domain of a CIPK protein lead to the activation of the kinase in a calcium-dependent manner.</text>
</comment>
<evidence type="ECO:0000256" key="4">
    <source>
        <dbReference type="RuleBase" id="RU369080"/>
    </source>
</evidence>
<dbReference type="PANTHER" id="PTHR23056:SF110">
    <property type="entry name" value="CALMODULIN"/>
    <property type="match status" value="1"/>
</dbReference>
<dbReference type="Gramene" id="AET1Gv20857000.3">
    <property type="protein sequence ID" value="AET1Gv20857000.3"/>
    <property type="gene ID" value="AET1Gv20857000"/>
</dbReference>
<dbReference type="SMART" id="SM00054">
    <property type="entry name" value="EFh"/>
    <property type="match status" value="3"/>
</dbReference>